<reference evidence="2 3" key="1">
    <citation type="submission" date="2016-10" db="EMBL/GenBank/DDBJ databases">
        <authorList>
            <person name="de Groot N.N."/>
        </authorList>
    </citation>
    <scope>NUCLEOTIDE SEQUENCE [LARGE SCALE GENOMIC DNA]</scope>
    <source>
        <strain evidence="2 3">DSM 2784</strain>
    </source>
</reference>
<dbReference type="PROSITE" id="PS51186">
    <property type="entry name" value="GNAT"/>
    <property type="match status" value="1"/>
</dbReference>
<dbReference type="PANTHER" id="PTHR43792">
    <property type="entry name" value="GNAT FAMILY, PUTATIVE (AFU_ORTHOLOGUE AFUA_3G00765)-RELATED-RELATED"/>
    <property type="match status" value="1"/>
</dbReference>
<proteinExistence type="predicted"/>
<dbReference type="AlphaFoldDB" id="A0A1G5S877"/>
<keyword evidence="2" id="KW-0808">Transferase</keyword>
<sequence>MLTLDFSTFPILETERLLLRAMTPSDVPALFELRTDPLVNRYIDRLPTALPEDALRFIEKIGTGIHENLWIYWAITEKGDDRLIGTICLWNFVPTDHKAELGYELRTASQGKGFMSEAVAAVLSYGFEILGLEAVEAGVHPMNAPSVKVLKRAGFALIGTFQDTHLTGDAVEMLIYEKKR</sequence>
<dbReference type="EMBL" id="FMWL01000035">
    <property type="protein sequence ID" value="SCZ82110.1"/>
    <property type="molecule type" value="Genomic_DNA"/>
</dbReference>
<accession>A0A1G5S877</accession>
<organism evidence="2 3">
    <name type="scientific">Acidaminobacter hydrogenoformans DSM 2784</name>
    <dbReference type="NCBI Taxonomy" id="1120920"/>
    <lineage>
        <taxon>Bacteria</taxon>
        <taxon>Bacillati</taxon>
        <taxon>Bacillota</taxon>
        <taxon>Clostridia</taxon>
        <taxon>Peptostreptococcales</taxon>
        <taxon>Acidaminobacteraceae</taxon>
        <taxon>Acidaminobacter</taxon>
    </lineage>
</organism>
<name>A0A1G5S877_9FIRM</name>
<evidence type="ECO:0000313" key="2">
    <source>
        <dbReference type="EMBL" id="SCZ82110.1"/>
    </source>
</evidence>
<dbReference type="OrthoDB" id="9811523at2"/>
<protein>
    <submittedName>
        <fullName evidence="2">Ribosomal-protein-alanine N-acetyltransferase</fullName>
    </submittedName>
</protein>
<dbReference type="InterPro" id="IPR000182">
    <property type="entry name" value="GNAT_dom"/>
</dbReference>
<dbReference type="SUPFAM" id="SSF55729">
    <property type="entry name" value="Acyl-CoA N-acyltransferases (Nat)"/>
    <property type="match status" value="1"/>
</dbReference>
<evidence type="ECO:0000259" key="1">
    <source>
        <dbReference type="PROSITE" id="PS51186"/>
    </source>
</evidence>
<feature type="domain" description="N-acetyltransferase" evidence="1">
    <location>
        <begin position="17"/>
        <end position="178"/>
    </location>
</feature>
<gene>
    <name evidence="2" type="ORF">SAMN03080599_03379</name>
</gene>
<keyword evidence="3" id="KW-1185">Reference proteome</keyword>
<dbReference type="InterPro" id="IPR051531">
    <property type="entry name" value="N-acetyltransferase"/>
</dbReference>
<dbReference type="InterPro" id="IPR016181">
    <property type="entry name" value="Acyl_CoA_acyltransferase"/>
</dbReference>
<dbReference type="Proteomes" id="UP000199208">
    <property type="component" value="Unassembled WGS sequence"/>
</dbReference>
<dbReference type="STRING" id="1120920.SAMN03080599_03379"/>
<dbReference type="Pfam" id="PF13302">
    <property type="entry name" value="Acetyltransf_3"/>
    <property type="match status" value="1"/>
</dbReference>
<dbReference type="RefSeq" id="WP_092593560.1">
    <property type="nucleotide sequence ID" value="NZ_FMWL01000035.1"/>
</dbReference>
<evidence type="ECO:0000313" key="3">
    <source>
        <dbReference type="Proteomes" id="UP000199208"/>
    </source>
</evidence>
<dbReference type="Gene3D" id="3.40.630.30">
    <property type="match status" value="1"/>
</dbReference>
<dbReference type="PANTHER" id="PTHR43792:SF1">
    <property type="entry name" value="N-ACETYLTRANSFERASE DOMAIN-CONTAINING PROTEIN"/>
    <property type="match status" value="1"/>
</dbReference>
<dbReference type="GO" id="GO:0016747">
    <property type="term" value="F:acyltransferase activity, transferring groups other than amino-acyl groups"/>
    <property type="evidence" value="ECO:0007669"/>
    <property type="project" value="InterPro"/>
</dbReference>